<dbReference type="Proteomes" id="UP000050794">
    <property type="component" value="Unassembled WGS sequence"/>
</dbReference>
<dbReference type="AlphaFoldDB" id="A0A183UNB5"/>
<keyword evidence="3" id="KW-1185">Reference proteome</keyword>
<protein>
    <submittedName>
        <fullName evidence="4">Dimer_Tnp_hAT domain-containing protein</fullName>
    </submittedName>
</protein>
<evidence type="ECO:0000313" key="4">
    <source>
        <dbReference type="WBParaSite" id="TCNE_0000998501-mRNA-1"/>
    </source>
</evidence>
<evidence type="ECO:0000313" key="3">
    <source>
        <dbReference type="Proteomes" id="UP000050794"/>
    </source>
</evidence>
<evidence type="ECO:0000313" key="2">
    <source>
        <dbReference type="EMBL" id="VDM41306.1"/>
    </source>
</evidence>
<evidence type="ECO:0000256" key="1">
    <source>
        <dbReference type="SAM" id="MobiDB-lite"/>
    </source>
</evidence>
<reference evidence="2 3" key="2">
    <citation type="submission" date="2018-11" db="EMBL/GenBank/DDBJ databases">
        <authorList>
            <consortium name="Pathogen Informatics"/>
        </authorList>
    </citation>
    <scope>NUCLEOTIDE SEQUENCE [LARGE SCALE GENOMIC DNA]</scope>
</reference>
<dbReference type="EMBL" id="UYWY01020350">
    <property type="protein sequence ID" value="VDM41306.1"/>
    <property type="molecule type" value="Genomic_DNA"/>
</dbReference>
<dbReference type="WBParaSite" id="TCNE_0000998501-mRNA-1">
    <property type="protein sequence ID" value="TCNE_0000998501-mRNA-1"/>
    <property type="gene ID" value="TCNE_0000998501"/>
</dbReference>
<name>A0A183UNB5_TOXCA</name>
<gene>
    <name evidence="2" type="ORF">TCNE_LOCUS9985</name>
</gene>
<proteinExistence type="predicted"/>
<feature type="region of interest" description="Disordered" evidence="1">
    <location>
        <begin position="1"/>
        <end position="30"/>
    </location>
</feature>
<reference evidence="4" key="1">
    <citation type="submission" date="2016-06" db="UniProtKB">
        <authorList>
            <consortium name="WormBaseParasite"/>
        </authorList>
    </citation>
    <scope>IDENTIFICATION</scope>
</reference>
<accession>A0A183UNB5</accession>
<sequence>MKQETQAAKSDEDENASTCSDGDLFDSGEDEIDDLEEADRKIGLDMRFLKRLSCMAHMLQLALAGGLKASGCRAEVDALIRVVGKFKKTRLAAERLNARSGLNLISAAASTGTADAAGHY</sequence>
<organism evidence="3 4">
    <name type="scientific">Toxocara canis</name>
    <name type="common">Canine roundworm</name>
    <dbReference type="NCBI Taxonomy" id="6265"/>
    <lineage>
        <taxon>Eukaryota</taxon>
        <taxon>Metazoa</taxon>
        <taxon>Ecdysozoa</taxon>
        <taxon>Nematoda</taxon>
        <taxon>Chromadorea</taxon>
        <taxon>Rhabditida</taxon>
        <taxon>Spirurina</taxon>
        <taxon>Ascaridomorpha</taxon>
        <taxon>Ascaridoidea</taxon>
        <taxon>Toxocaridae</taxon>
        <taxon>Toxocara</taxon>
    </lineage>
</organism>